<organism evidence="6 7">
    <name type="scientific">Suillus luteus UH-Slu-Lm8-n1</name>
    <dbReference type="NCBI Taxonomy" id="930992"/>
    <lineage>
        <taxon>Eukaryota</taxon>
        <taxon>Fungi</taxon>
        <taxon>Dikarya</taxon>
        <taxon>Basidiomycota</taxon>
        <taxon>Agaricomycotina</taxon>
        <taxon>Agaricomycetes</taxon>
        <taxon>Agaricomycetidae</taxon>
        <taxon>Boletales</taxon>
        <taxon>Suillineae</taxon>
        <taxon>Suillaceae</taxon>
        <taxon>Suillus</taxon>
    </lineage>
</organism>
<gene>
    <name evidence="6" type="ORF">CY34DRAFT_40735</name>
</gene>
<evidence type="ECO:0000256" key="5">
    <source>
        <dbReference type="ARBA" id="ARBA00023242"/>
    </source>
</evidence>
<evidence type="ECO:0008006" key="8">
    <source>
        <dbReference type="Google" id="ProtNLM"/>
    </source>
</evidence>
<keyword evidence="5" id="KW-0539">Nucleus</keyword>
<dbReference type="PANTHER" id="PTHR46481:SF10">
    <property type="entry name" value="ZINC FINGER BED DOMAIN-CONTAINING PROTEIN 39"/>
    <property type="match status" value="1"/>
</dbReference>
<dbReference type="GO" id="GO:0005634">
    <property type="term" value="C:nucleus"/>
    <property type="evidence" value="ECO:0007669"/>
    <property type="project" value="UniProtKB-SubCell"/>
</dbReference>
<evidence type="ECO:0000256" key="4">
    <source>
        <dbReference type="ARBA" id="ARBA00022833"/>
    </source>
</evidence>
<comment type="subcellular location">
    <subcellularLocation>
        <location evidence="1">Nucleus</location>
    </subcellularLocation>
</comment>
<evidence type="ECO:0000313" key="7">
    <source>
        <dbReference type="Proteomes" id="UP000054485"/>
    </source>
</evidence>
<dbReference type="InParanoid" id="A0A0C9ZZX8"/>
<reference evidence="7" key="2">
    <citation type="submission" date="2015-01" db="EMBL/GenBank/DDBJ databases">
        <title>Evolutionary Origins and Diversification of the Mycorrhizal Mutualists.</title>
        <authorList>
            <consortium name="DOE Joint Genome Institute"/>
            <consortium name="Mycorrhizal Genomics Consortium"/>
            <person name="Kohler A."/>
            <person name="Kuo A."/>
            <person name="Nagy L.G."/>
            <person name="Floudas D."/>
            <person name="Copeland A."/>
            <person name="Barry K.W."/>
            <person name="Cichocki N."/>
            <person name="Veneault-Fourrey C."/>
            <person name="LaButti K."/>
            <person name="Lindquist E.A."/>
            <person name="Lipzen A."/>
            <person name="Lundell T."/>
            <person name="Morin E."/>
            <person name="Murat C."/>
            <person name="Riley R."/>
            <person name="Ohm R."/>
            <person name="Sun H."/>
            <person name="Tunlid A."/>
            <person name="Henrissat B."/>
            <person name="Grigoriev I.V."/>
            <person name="Hibbett D.S."/>
            <person name="Martin F."/>
        </authorList>
    </citation>
    <scope>NUCLEOTIDE SEQUENCE [LARGE SCALE GENOMIC DNA]</scope>
    <source>
        <strain evidence="7">UH-Slu-Lm8-n1</strain>
    </source>
</reference>
<name>A0A0C9ZZX8_9AGAM</name>
<evidence type="ECO:0000256" key="2">
    <source>
        <dbReference type="ARBA" id="ARBA00022723"/>
    </source>
</evidence>
<dbReference type="AlphaFoldDB" id="A0A0C9ZZX8"/>
<protein>
    <recommendedName>
        <fullName evidence="8">HAT C-terminal dimerisation domain-containing protein</fullName>
    </recommendedName>
</protein>
<feature type="non-terminal residue" evidence="6">
    <location>
        <position position="87"/>
    </location>
</feature>
<reference evidence="6 7" key="1">
    <citation type="submission" date="2014-04" db="EMBL/GenBank/DDBJ databases">
        <authorList>
            <consortium name="DOE Joint Genome Institute"/>
            <person name="Kuo A."/>
            <person name="Ruytinx J."/>
            <person name="Rineau F."/>
            <person name="Colpaert J."/>
            <person name="Kohler A."/>
            <person name="Nagy L.G."/>
            <person name="Floudas D."/>
            <person name="Copeland A."/>
            <person name="Barry K.W."/>
            <person name="Cichocki N."/>
            <person name="Veneault-Fourrey C."/>
            <person name="LaButti K."/>
            <person name="Lindquist E.A."/>
            <person name="Lipzen A."/>
            <person name="Lundell T."/>
            <person name="Morin E."/>
            <person name="Murat C."/>
            <person name="Sun H."/>
            <person name="Tunlid A."/>
            <person name="Henrissat B."/>
            <person name="Grigoriev I.V."/>
            <person name="Hibbett D.S."/>
            <person name="Martin F."/>
            <person name="Nordberg H.P."/>
            <person name="Cantor M.N."/>
            <person name="Hua S.X."/>
        </authorList>
    </citation>
    <scope>NUCLEOTIDE SEQUENCE [LARGE SCALE GENOMIC DNA]</scope>
    <source>
        <strain evidence="6 7">UH-Slu-Lm8-n1</strain>
    </source>
</reference>
<feature type="non-terminal residue" evidence="6">
    <location>
        <position position="1"/>
    </location>
</feature>
<dbReference type="EMBL" id="KN836968">
    <property type="protein sequence ID" value="KIK31464.1"/>
    <property type="molecule type" value="Genomic_DNA"/>
</dbReference>
<evidence type="ECO:0000256" key="3">
    <source>
        <dbReference type="ARBA" id="ARBA00022771"/>
    </source>
</evidence>
<keyword evidence="3" id="KW-0863">Zinc-finger</keyword>
<keyword evidence="7" id="KW-1185">Reference proteome</keyword>
<dbReference type="PANTHER" id="PTHR46481">
    <property type="entry name" value="ZINC FINGER BED DOMAIN-CONTAINING PROTEIN 4"/>
    <property type="match status" value="1"/>
</dbReference>
<keyword evidence="4" id="KW-0862">Zinc</keyword>
<evidence type="ECO:0000256" key="1">
    <source>
        <dbReference type="ARBA" id="ARBA00004123"/>
    </source>
</evidence>
<proteinExistence type="predicted"/>
<evidence type="ECO:0000313" key="6">
    <source>
        <dbReference type="EMBL" id="KIK31464.1"/>
    </source>
</evidence>
<sequence>EMVIKQWQEYFLALKKDLANAQGKVCFTSDLWSDQKLRPFMAITAHWIARANKDSMLVLKTALIAFHHIPGNHDGQSLGSMILYLLD</sequence>
<dbReference type="HOGENOM" id="CLU_155624_0_0_1"/>
<dbReference type="InterPro" id="IPR052035">
    <property type="entry name" value="ZnF_BED_domain_contain"/>
</dbReference>
<dbReference type="Proteomes" id="UP000054485">
    <property type="component" value="Unassembled WGS sequence"/>
</dbReference>
<accession>A0A0C9ZZX8</accession>
<dbReference type="OrthoDB" id="1607513at2759"/>
<keyword evidence="2" id="KW-0479">Metal-binding</keyword>
<dbReference type="GO" id="GO:0008270">
    <property type="term" value="F:zinc ion binding"/>
    <property type="evidence" value="ECO:0007669"/>
    <property type="project" value="UniProtKB-KW"/>
</dbReference>